<dbReference type="AlphaFoldDB" id="A0A8W7PZC4"/>
<reference evidence="2" key="1">
    <citation type="submission" date="2022-08" db="UniProtKB">
        <authorList>
            <consortium name="EnsemblMetazoa"/>
        </authorList>
    </citation>
    <scope>IDENTIFICATION</scope>
</reference>
<feature type="region of interest" description="Disordered" evidence="1">
    <location>
        <begin position="383"/>
        <end position="408"/>
    </location>
</feature>
<evidence type="ECO:0000256" key="1">
    <source>
        <dbReference type="SAM" id="MobiDB-lite"/>
    </source>
</evidence>
<sequence>MACCAKDDDDSAGQRPGRIVTGAGSIVRRSVVSRRRTVVCSAGRSQAAVQMTPEMATHTAVVLSRAARVQSSRSGRVRLVRTGTVLAVVRVVRLVQPMIADGNVTGARNDRRADDRCTHDRCTHDRRAHDRRAHDRGVRNDRLRHDDGRRYLHRHGMRHGHRVGLRDGHGDVLRDRDRYRVRHDDRHRDRFLHDHRVRDGLVDRYRDGDGFLHKHRVRFRDGDRDVLLDRGRHDRFAVVRVEPVEGASRTAIPTVSTAIARTVRCTVTAKAAESGQRTTVTATVPVATVSTAVPIVPEARSIANANARTVAQAGARTPKLAPDPYPAPAENPTPPPYPWPKPNERCRFAVRLPSPCTLPVTSEDDAPALGSIDCCPGRWATSADCPSPPVSSPSIVPMQPRANTAKNI</sequence>
<evidence type="ECO:0000313" key="2">
    <source>
        <dbReference type="EnsemblMetazoa" id="ACOM040716-PA.1"/>
    </source>
</evidence>
<dbReference type="Proteomes" id="UP000075882">
    <property type="component" value="Unassembled WGS sequence"/>
</dbReference>
<feature type="region of interest" description="Disordered" evidence="1">
    <location>
        <begin position="313"/>
        <end position="337"/>
    </location>
</feature>
<dbReference type="EnsemblMetazoa" id="ACOM040716-RA">
    <property type="protein sequence ID" value="ACOM040716-PA.1"/>
    <property type="gene ID" value="ACOM040716"/>
</dbReference>
<protein>
    <submittedName>
        <fullName evidence="2">Uncharacterized protein</fullName>
    </submittedName>
</protein>
<accession>A0A8W7PZC4</accession>
<proteinExistence type="predicted"/>
<feature type="compositionally biased region" description="Pro residues" evidence="1">
    <location>
        <begin position="321"/>
        <end position="337"/>
    </location>
</feature>
<organism evidence="2">
    <name type="scientific">Anopheles coluzzii</name>
    <name type="common">African malaria mosquito</name>
    <dbReference type="NCBI Taxonomy" id="1518534"/>
    <lineage>
        <taxon>Eukaryota</taxon>
        <taxon>Metazoa</taxon>
        <taxon>Ecdysozoa</taxon>
        <taxon>Arthropoda</taxon>
        <taxon>Hexapoda</taxon>
        <taxon>Insecta</taxon>
        <taxon>Pterygota</taxon>
        <taxon>Neoptera</taxon>
        <taxon>Endopterygota</taxon>
        <taxon>Diptera</taxon>
        <taxon>Nematocera</taxon>
        <taxon>Culicoidea</taxon>
        <taxon>Culicidae</taxon>
        <taxon>Anophelinae</taxon>
        <taxon>Anopheles</taxon>
    </lineage>
</organism>
<name>A0A8W7PZC4_ANOCL</name>